<feature type="compositionally biased region" description="Basic and acidic residues" evidence="5">
    <location>
        <begin position="7"/>
        <end position="19"/>
    </location>
</feature>
<dbReference type="Proteomes" id="UP001482520">
    <property type="component" value="Unassembled WGS sequence"/>
</dbReference>
<gene>
    <name evidence="6" type="ORF">V6R90_03395</name>
</gene>
<evidence type="ECO:0000313" key="6">
    <source>
        <dbReference type="EMBL" id="MEQ7846309.1"/>
    </source>
</evidence>
<feature type="compositionally biased region" description="Gly residues" evidence="5">
    <location>
        <begin position="27"/>
        <end position="36"/>
    </location>
</feature>
<sequence length="322" mass="33188">MRFNPKARLDTGRTRDRGRGRASRSGGPLGGALGGGGGGGSALPGGLVGGGGIGAVVLVVLVLVLTQCVGGGGSDPGGAGSSAYDTSRMDAGTDRYAGCETGEDANASADCARVAVENSLTDFWAEELGSRFRAEQALVTFTGSVATDGCGEATSAVGPFYCPPDETIYLDTAFFDQVLEDQLGGPDGGFVEPYVLAHEYGHHVQNLLGTMGRVRTQEGPRSDSVRLELQADCYAGMWAHAATTTEDSSGQVLVAELTDDDIRQALGAAAAVGDDRIQQQAQGTVDEESWTHGSSASRQRWFGVGYAGGTLEDCDTFATDDL</sequence>
<dbReference type="EMBL" id="JBEGDP010000002">
    <property type="protein sequence ID" value="MEQ7846309.1"/>
    <property type="molecule type" value="Genomic_DNA"/>
</dbReference>
<evidence type="ECO:0000256" key="1">
    <source>
        <dbReference type="ARBA" id="ARBA00004167"/>
    </source>
</evidence>
<dbReference type="PANTHER" id="PTHR30168">
    <property type="entry name" value="PUTATIVE MEMBRANE PROTEIN YPFJ"/>
    <property type="match status" value="1"/>
</dbReference>
<name>A0ABV1NUX1_9ACTN</name>
<protein>
    <submittedName>
        <fullName evidence="6">Neutral zinc metallopeptidase</fullName>
    </submittedName>
</protein>
<evidence type="ECO:0000256" key="2">
    <source>
        <dbReference type="ARBA" id="ARBA00022692"/>
    </source>
</evidence>
<keyword evidence="7" id="KW-1185">Reference proteome</keyword>
<reference evidence="6 7" key="1">
    <citation type="submission" date="2024-02" db="EMBL/GenBank/DDBJ databases">
        <title>Full genome sequence of Nocardioides kribbensis.</title>
        <authorList>
            <person name="Poletto B.L."/>
            <person name="Silva G."/>
            <person name="Galante D."/>
            <person name="Campos K.R."/>
            <person name="Santos M.B.N."/>
            <person name="Sacchi C.T."/>
        </authorList>
    </citation>
    <scope>NUCLEOTIDE SEQUENCE [LARGE SCALE GENOMIC DNA]</scope>
    <source>
        <strain evidence="6 7">O4R</strain>
    </source>
</reference>
<feature type="region of interest" description="Disordered" evidence="5">
    <location>
        <begin position="1"/>
        <end position="36"/>
    </location>
</feature>
<proteinExistence type="predicted"/>
<evidence type="ECO:0000256" key="5">
    <source>
        <dbReference type="SAM" id="MobiDB-lite"/>
    </source>
</evidence>
<dbReference type="Pfam" id="PF04228">
    <property type="entry name" value="Zn_peptidase"/>
    <property type="match status" value="1"/>
</dbReference>
<comment type="subcellular location">
    <subcellularLocation>
        <location evidence="1">Membrane</location>
        <topology evidence="1">Single-pass membrane protein</topology>
    </subcellularLocation>
</comment>
<keyword evidence="2" id="KW-0812">Transmembrane</keyword>
<keyword evidence="3" id="KW-1133">Transmembrane helix</keyword>
<keyword evidence="4" id="KW-0472">Membrane</keyword>
<comment type="caution">
    <text evidence="6">The sequence shown here is derived from an EMBL/GenBank/DDBJ whole genome shotgun (WGS) entry which is preliminary data.</text>
</comment>
<dbReference type="PANTHER" id="PTHR30168:SF0">
    <property type="entry name" value="INNER MEMBRANE PROTEIN"/>
    <property type="match status" value="1"/>
</dbReference>
<evidence type="ECO:0000256" key="4">
    <source>
        <dbReference type="ARBA" id="ARBA00023136"/>
    </source>
</evidence>
<evidence type="ECO:0000313" key="7">
    <source>
        <dbReference type="Proteomes" id="UP001482520"/>
    </source>
</evidence>
<dbReference type="InterPro" id="IPR007343">
    <property type="entry name" value="Uncharacterised_pept_Zn_put"/>
</dbReference>
<dbReference type="RefSeq" id="WP_349506424.1">
    <property type="nucleotide sequence ID" value="NZ_JBEFDI010000548.1"/>
</dbReference>
<accession>A0ABV1NUX1</accession>
<evidence type="ECO:0000256" key="3">
    <source>
        <dbReference type="ARBA" id="ARBA00022989"/>
    </source>
</evidence>
<organism evidence="6 7">
    <name type="scientific">Nocardioides kribbensis</name>
    <dbReference type="NCBI Taxonomy" id="305517"/>
    <lineage>
        <taxon>Bacteria</taxon>
        <taxon>Bacillati</taxon>
        <taxon>Actinomycetota</taxon>
        <taxon>Actinomycetes</taxon>
        <taxon>Propionibacteriales</taxon>
        <taxon>Nocardioidaceae</taxon>
        <taxon>Nocardioides</taxon>
    </lineage>
</organism>